<dbReference type="InterPro" id="IPR016181">
    <property type="entry name" value="Acyl_CoA_acyltransferase"/>
</dbReference>
<sequence length="385" mass="44662">MERKQIRLYDADTIDDLPWPNTKDGQYAKKFLLPFVKRQPSHYINNVQARYLAVSLDGIVLPISITETQYDNSYVCSPYTHYVSYAKQELVLLQNALLRKGLSALLSGLGQLFKASQINKAVHVNNWFVSTNLYPELTPDQLRALHSFFTEQFPDYAIIYRSLNEANHEKLIQELRRFNYKMVASRQIYLVHPSQSASISSKSRKLLKKDYALIARHGYEMLDHDQLSDQDISRILELYNALYLQKYSMYNPQFNEDFIALAIKNKILQLKALRKNGRIDAVIGYFCRNGVMTTPLLGYDLSLPREVGLYRMLSALLFYIALENGHLLNRSSGAAHFKRKRGAAAEIEYSAVYDRHLPFRRRLCWSFLQTVINKIGIPLIQKYKL</sequence>
<evidence type="ECO:0000313" key="1">
    <source>
        <dbReference type="EMBL" id="AZK45152.1"/>
    </source>
</evidence>
<protein>
    <submittedName>
        <fullName evidence="1">GNAT family N-acetyltransferase</fullName>
    </submittedName>
</protein>
<name>A0A3S8RQE9_9BACL</name>
<organism evidence="1 2">
    <name type="scientific">Paenibacillus lentus</name>
    <dbReference type="NCBI Taxonomy" id="1338368"/>
    <lineage>
        <taxon>Bacteria</taxon>
        <taxon>Bacillati</taxon>
        <taxon>Bacillota</taxon>
        <taxon>Bacilli</taxon>
        <taxon>Bacillales</taxon>
        <taxon>Paenibacillaceae</taxon>
        <taxon>Paenibacillus</taxon>
    </lineage>
</organism>
<gene>
    <name evidence="1" type="ORF">EIM92_02195</name>
</gene>
<reference evidence="1 2" key="1">
    <citation type="submission" date="2018-11" db="EMBL/GenBank/DDBJ databases">
        <title>Genome sequencing of Paenibacillus lentus DSM25539(T).</title>
        <authorList>
            <person name="Kook J.-K."/>
            <person name="Park S.-N."/>
            <person name="Lim Y.K."/>
        </authorList>
    </citation>
    <scope>NUCLEOTIDE SEQUENCE [LARGE SCALE GENOMIC DNA]</scope>
    <source>
        <strain evidence="1 2">DSM 25539</strain>
    </source>
</reference>
<dbReference type="AlphaFoldDB" id="A0A3S8RQE9"/>
<accession>A0A3S8RQE9</accession>
<keyword evidence="1" id="KW-0808">Transferase</keyword>
<dbReference type="SUPFAM" id="SSF55729">
    <property type="entry name" value="Acyl-CoA N-acyltransferases (Nat)"/>
    <property type="match status" value="1"/>
</dbReference>
<proteinExistence type="predicted"/>
<keyword evidence="2" id="KW-1185">Reference proteome</keyword>
<dbReference type="OrthoDB" id="9809725at2"/>
<dbReference type="Proteomes" id="UP000273145">
    <property type="component" value="Chromosome"/>
</dbReference>
<dbReference type="GO" id="GO:0016740">
    <property type="term" value="F:transferase activity"/>
    <property type="evidence" value="ECO:0007669"/>
    <property type="project" value="UniProtKB-KW"/>
</dbReference>
<evidence type="ECO:0000313" key="2">
    <source>
        <dbReference type="Proteomes" id="UP000273145"/>
    </source>
</evidence>
<dbReference type="KEGG" id="plen:EIM92_02195"/>
<dbReference type="RefSeq" id="WP_125081279.1">
    <property type="nucleotide sequence ID" value="NZ_CP034248.1"/>
</dbReference>
<dbReference type="EMBL" id="CP034248">
    <property type="protein sequence ID" value="AZK45152.1"/>
    <property type="molecule type" value="Genomic_DNA"/>
</dbReference>